<dbReference type="RefSeq" id="WP_380964396.1">
    <property type="nucleotide sequence ID" value="NZ_JBHTCO010000004.1"/>
</dbReference>
<name>A0ABW2PSM2_9BACL</name>
<reference evidence="2" key="1">
    <citation type="journal article" date="2019" name="Int. J. Syst. Evol. Microbiol.">
        <title>The Global Catalogue of Microorganisms (GCM) 10K type strain sequencing project: providing services to taxonomists for standard genome sequencing and annotation.</title>
        <authorList>
            <consortium name="The Broad Institute Genomics Platform"/>
            <consortium name="The Broad Institute Genome Sequencing Center for Infectious Disease"/>
            <person name="Wu L."/>
            <person name="Ma J."/>
        </authorList>
    </citation>
    <scope>NUCLEOTIDE SEQUENCE [LARGE SCALE GENOMIC DNA]</scope>
    <source>
        <strain evidence="2">CGMCC 1.16305</strain>
    </source>
</reference>
<keyword evidence="2" id="KW-1185">Reference proteome</keyword>
<organism evidence="1 2">
    <name type="scientific">Scopulibacillus cellulosilyticus</name>
    <dbReference type="NCBI Taxonomy" id="2665665"/>
    <lineage>
        <taxon>Bacteria</taxon>
        <taxon>Bacillati</taxon>
        <taxon>Bacillota</taxon>
        <taxon>Bacilli</taxon>
        <taxon>Bacillales</taxon>
        <taxon>Sporolactobacillaceae</taxon>
        <taxon>Scopulibacillus</taxon>
    </lineage>
</organism>
<evidence type="ECO:0008006" key="3">
    <source>
        <dbReference type="Google" id="ProtNLM"/>
    </source>
</evidence>
<accession>A0ABW2PSM2</accession>
<proteinExistence type="predicted"/>
<evidence type="ECO:0000313" key="1">
    <source>
        <dbReference type="EMBL" id="MFC7392352.1"/>
    </source>
</evidence>
<comment type="caution">
    <text evidence="1">The sequence shown here is derived from an EMBL/GenBank/DDBJ whole genome shotgun (WGS) entry which is preliminary data.</text>
</comment>
<dbReference type="EMBL" id="JBHTCO010000004">
    <property type="protein sequence ID" value="MFC7392352.1"/>
    <property type="molecule type" value="Genomic_DNA"/>
</dbReference>
<sequence>MNERPNREVIEQIVIEVINRLKPSESIQSSHKPGLLVVNMDHSANDSRIQQLTNHWQVVNFSNPYGLPPKMTDAVFLNITQDLLVKGALGIADTPESRILAQLIVQGSRVRLIPAKSFEWIISSSRNDDSNLYQNKIYMNHFYQYKTKLEMFGVKIQHFNEFSPIKAEEDNQIDDVLFNKKLLTQKDVETFAGEVISVRHSTVITPLARDTIKKLGKRLCIV</sequence>
<evidence type="ECO:0000313" key="2">
    <source>
        <dbReference type="Proteomes" id="UP001596505"/>
    </source>
</evidence>
<protein>
    <recommendedName>
        <fullName evidence="3">Ethanolamine utilization protein</fullName>
    </recommendedName>
</protein>
<gene>
    <name evidence="1" type="ORF">ACFQRG_05095</name>
</gene>
<dbReference type="Proteomes" id="UP001596505">
    <property type="component" value="Unassembled WGS sequence"/>
</dbReference>